<dbReference type="PROSITE" id="PS50168">
    <property type="entry name" value="DED"/>
    <property type="match status" value="1"/>
</dbReference>
<organism evidence="4">
    <name type="scientific">Methanococcus maripaludis (strain DSM 14266 / JCM 13030 / NBRC 101832 / S2 / LL)</name>
    <dbReference type="NCBI Taxonomy" id="267377"/>
    <lineage>
        <taxon>Archaea</taxon>
        <taxon>Methanobacteriati</taxon>
        <taxon>Methanobacteriota</taxon>
        <taxon>Methanomada group</taxon>
        <taxon>Methanococci</taxon>
        <taxon>Methanococcales</taxon>
        <taxon>Methanococcaceae</taxon>
        <taxon>Methanococcus</taxon>
    </lineage>
</organism>
<dbReference type="InterPro" id="IPR018723">
    <property type="entry name" value="DUF2254_membrane"/>
</dbReference>
<dbReference type="HOGENOM" id="CLU_445252_0_0_2"/>
<accession>Q6LZZ8</accession>
<gene>
    <name evidence="3" type="ordered locus">MMP0475</name>
</gene>
<name>Q6LZZ8_METMP</name>
<dbReference type="RefSeq" id="WP_011170419.1">
    <property type="nucleotide sequence ID" value="NC_005791.1"/>
</dbReference>
<dbReference type="Pfam" id="PF10011">
    <property type="entry name" value="DUF2254"/>
    <property type="match status" value="1"/>
</dbReference>
<proteinExistence type="predicted"/>
<dbReference type="PATRIC" id="fig|267377.15.peg.480"/>
<evidence type="ECO:0000256" key="1">
    <source>
        <dbReference type="SAM" id="Phobius"/>
    </source>
</evidence>
<dbReference type="Proteomes" id="UP000000590">
    <property type="component" value="Chromosome"/>
</dbReference>
<feature type="domain" description="DED" evidence="2">
    <location>
        <begin position="444"/>
        <end position="522"/>
    </location>
</feature>
<keyword evidence="1" id="KW-0472">Membrane</keyword>
<dbReference type="OrthoDB" id="387755at2157"/>
<evidence type="ECO:0000313" key="3">
    <source>
        <dbReference type="EMBL" id="CAF30031.1"/>
    </source>
</evidence>
<reference evidence="3 4" key="1">
    <citation type="journal article" date="2004" name="J. Bacteriol.">
        <title>Complete genome sequence of the genetically tractable hydrogenotrophic methanogen Methanococcus maripaludis.</title>
        <authorList>
            <person name="Hendrickson E.L."/>
            <person name="Kaul R."/>
            <person name="Zhou Y."/>
            <person name="Bovee D."/>
            <person name="Chapman P."/>
            <person name="Chung J."/>
            <person name="Conway de Macario E."/>
            <person name="Dodsworth J.A."/>
            <person name="Gillett W."/>
            <person name="Graham D.E."/>
            <person name="Hackett M."/>
            <person name="Haydock A.K."/>
            <person name="Kang A."/>
            <person name="Land M.L."/>
            <person name="Levy R."/>
            <person name="Lie T.J."/>
            <person name="Major T.A."/>
            <person name="Moore B.C."/>
            <person name="Porat I."/>
            <person name="Palmeiri A."/>
            <person name="Rouse G."/>
            <person name="Saenphimmachak C."/>
            <person name="Soll D."/>
            <person name="Van Dien S."/>
            <person name="Wang T."/>
            <person name="Whitman W.B."/>
            <person name="Xia Q."/>
            <person name="Zhang Y."/>
            <person name="Larimer F.W."/>
            <person name="Olson M.V."/>
            <person name="Leigh J.A."/>
        </authorList>
    </citation>
    <scope>NUCLEOTIDE SEQUENCE [LARGE SCALE GENOMIC DNA]</scope>
    <source>
        <strain evidence="4">S2 / LL</strain>
    </source>
</reference>
<keyword evidence="4" id="KW-1185">Reference proteome</keyword>
<dbReference type="AlphaFoldDB" id="Q6LZZ8"/>
<dbReference type="InterPro" id="IPR001875">
    <property type="entry name" value="DED_dom"/>
</dbReference>
<evidence type="ECO:0000313" key="4">
    <source>
        <dbReference type="Proteomes" id="UP000000590"/>
    </source>
</evidence>
<keyword evidence="1" id="KW-1133">Transmembrane helix</keyword>
<dbReference type="eggNOG" id="arCOG05096">
    <property type="taxonomic scope" value="Archaea"/>
</dbReference>
<sequence length="613" mass="71733">MGFNEYLKELNENIKELPNSYRYTYLIFGLFSIIFSIIAYSMFMTSADNMRYFFSTLAQSQAALGGIIISLTLVAIQMASQSYSLKVMDLFLKNKSFWVLFSSYAISIIYNTIILITIPKTDITTNLALFSILGVGLAVFTTLYTFSYLRETMTILKPEKIYEKMIESISSEEIKHNTDSDENIYECFKDIKMDTLKALTTLVNKLIELKEYDAAKNCIELTSGKSFEKLYDKYFKENSNFFKKYVSNLENMSYLYSQDPSIPFSVITSISKITIYDISKNMILYKPNPHTASSIPFNPIENLQSIAFNYSTIDDTEKSQIIFYILKKIENIQSVLFEKLQNCTDPKKSKLYLEYILVGIRCFRRIYFKTGVMKNIPLFGNYLESGHWTIEELEMASEVRKYIKSKKCNPDYLKIIIQELMDFVWVEFKNLDLRWPGTEVYILFFLNSIVSIINDLDEKEYYEQLFLILEKISNVYVEKDSTYQTLKSYLNDLLNIENQIPDGRKEILEKFKNTEKIRAFMNLVMISPTTNTPTIRQELIKNSILFNNSSNVENIIIYSKTLAEHPLKMLNDCLNEIENLPENYFVNNKVFEKYSENLEKIKEIILEEIEKKK</sequence>
<feature type="transmembrane region" description="Helical" evidence="1">
    <location>
        <begin position="52"/>
        <end position="76"/>
    </location>
</feature>
<dbReference type="KEGG" id="mmp:MMP0475"/>
<dbReference type="EMBL" id="BX950229">
    <property type="protein sequence ID" value="CAF30031.1"/>
    <property type="molecule type" value="Genomic_DNA"/>
</dbReference>
<feature type="transmembrane region" description="Helical" evidence="1">
    <location>
        <begin position="128"/>
        <end position="149"/>
    </location>
</feature>
<protein>
    <recommendedName>
        <fullName evidence="2">DED domain-containing protein</fullName>
    </recommendedName>
</protein>
<evidence type="ECO:0000259" key="2">
    <source>
        <dbReference type="PROSITE" id="PS50168"/>
    </source>
</evidence>
<keyword evidence="1" id="KW-0812">Transmembrane</keyword>
<dbReference type="GeneID" id="2762257"/>
<dbReference type="EnsemblBacteria" id="CAF30031">
    <property type="protein sequence ID" value="CAF30031"/>
    <property type="gene ID" value="MMP0475"/>
</dbReference>
<feature type="transmembrane region" description="Helical" evidence="1">
    <location>
        <begin position="96"/>
        <end position="116"/>
    </location>
</feature>
<dbReference type="STRING" id="267377.MMP0475"/>
<feature type="transmembrane region" description="Helical" evidence="1">
    <location>
        <begin position="20"/>
        <end position="40"/>
    </location>
</feature>